<gene>
    <name evidence="2" type="ORF">OCV66_11820</name>
</gene>
<evidence type="ECO:0000313" key="2">
    <source>
        <dbReference type="EMBL" id="MCU6789767.1"/>
    </source>
</evidence>
<organism evidence="2 3">
    <name type="scientific">Agathobaculum ammoniilyticum</name>
    <dbReference type="NCBI Taxonomy" id="2981778"/>
    <lineage>
        <taxon>Bacteria</taxon>
        <taxon>Bacillati</taxon>
        <taxon>Bacillota</taxon>
        <taxon>Clostridia</taxon>
        <taxon>Eubacteriales</taxon>
        <taxon>Butyricicoccaceae</taxon>
        <taxon>Agathobaculum</taxon>
    </lineage>
</organism>
<proteinExistence type="predicted"/>
<dbReference type="EMBL" id="JAOQJE010000011">
    <property type="protein sequence ID" value="MCU6789767.1"/>
    <property type="molecule type" value="Genomic_DNA"/>
</dbReference>
<reference evidence="2 3" key="1">
    <citation type="journal article" date="2021" name="ISME Commun">
        <title>Automated analysis of genomic sequences facilitates high-throughput and comprehensive description of bacteria.</title>
        <authorList>
            <person name="Hitch T.C.A."/>
        </authorList>
    </citation>
    <scope>NUCLEOTIDE SEQUENCE [LARGE SCALE GENOMIC DNA]</scope>
    <source>
        <strain evidence="2 3">Sanger_34</strain>
    </source>
</reference>
<evidence type="ECO:0000313" key="3">
    <source>
        <dbReference type="Proteomes" id="UP001652397"/>
    </source>
</evidence>
<dbReference type="Proteomes" id="UP001652397">
    <property type="component" value="Unassembled WGS sequence"/>
</dbReference>
<sequence>MKKVKKHKIRNTVTVLLLMVCCIGGAELAVAYWLDRPVFDKLTKPVIQKAEQLWQRGGEVIAAGRFWLTDKFAQPALMEQETVDPQKASEPMLSDGGEAITDPSVTELTIKDGQELLTGGSISVAYFAQSDSAWKDKSYGNDPIGSYGCGPTVMAMAVQSMTGTKTDPEKMAAWCAVHGYWAPQSGSYHSIVQGVADAFGLECDPAGTLSADELRLQLSGGRIAVALMKAGHFTSGGHFILLRGTTVEGKILVADPNSRARSLAAWDAQTIIDELSDSRSAGAPLWFLSKSVQD</sequence>
<accession>A0ABT2U562</accession>
<evidence type="ECO:0000259" key="1">
    <source>
        <dbReference type="Pfam" id="PF13529"/>
    </source>
</evidence>
<dbReference type="InterPro" id="IPR039564">
    <property type="entry name" value="Peptidase_C39-like"/>
</dbReference>
<protein>
    <submittedName>
        <fullName evidence="2">C39 family peptidase</fullName>
    </submittedName>
</protein>
<name>A0ABT2U562_9FIRM</name>
<feature type="domain" description="Peptidase C39-like" evidence="1">
    <location>
        <begin position="123"/>
        <end position="257"/>
    </location>
</feature>
<comment type="caution">
    <text evidence="2">The sequence shown here is derived from an EMBL/GenBank/DDBJ whole genome shotgun (WGS) entry which is preliminary data.</text>
</comment>
<keyword evidence="3" id="KW-1185">Reference proteome</keyword>
<dbReference type="RefSeq" id="WP_054327109.1">
    <property type="nucleotide sequence ID" value="NZ_JAOQJE010000011.1"/>
</dbReference>
<dbReference type="Gene3D" id="3.90.70.10">
    <property type="entry name" value="Cysteine proteinases"/>
    <property type="match status" value="1"/>
</dbReference>
<dbReference type="Pfam" id="PF13529">
    <property type="entry name" value="Peptidase_C39_2"/>
    <property type="match status" value="1"/>
</dbReference>